<comment type="caution">
    <text evidence="5">The sequence shown here is derived from an EMBL/GenBank/DDBJ whole genome shotgun (WGS) entry which is preliminary data.</text>
</comment>
<dbReference type="GO" id="GO:0003677">
    <property type="term" value="F:DNA binding"/>
    <property type="evidence" value="ECO:0007669"/>
    <property type="project" value="UniProtKB-KW"/>
</dbReference>
<dbReference type="Proteomes" id="UP000555407">
    <property type="component" value="Unassembled WGS sequence"/>
</dbReference>
<evidence type="ECO:0000313" key="6">
    <source>
        <dbReference type="Proteomes" id="UP000555407"/>
    </source>
</evidence>
<dbReference type="EMBL" id="JAASRO010000001">
    <property type="protein sequence ID" value="NIK57357.1"/>
    <property type="molecule type" value="Genomic_DNA"/>
</dbReference>
<dbReference type="InterPro" id="IPR000792">
    <property type="entry name" value="Tscrpt_reg_LuxR_C"/>
</dbReference>
<keyword evidence="6" id="KW-1185">Reference proteome</keyword>
<dbReference type="SUPFAM" id="SSF48452">
    <property type="entry name" value="TPR-like"/>
    <property type="match status" value="1"/>
</dbReference>
<gene>
    <name evidence="5" type="ORF">BJY22_003074</name>
</gene>
<sequence>MQVVATAHLSRARELHTASRWEEACVEYAAADAVEPLAVHDLEAYAEAAQVSARGTEAVVLLRRIFDLRLAANELDDAAYAAFWLWWAFFTSNELVQANGWLQQVGRALGPELAGSPWLRIPEAMFQGMTGNHSHAEELLSAVVEGSHGDVVPWALSMWGQTLIDAGRLQDGLDRLEEAMAALFEDGLSARVTPWIYCAAVRGCCLARDFTRARAWNRSMARWLDSLDSLGGAYLGNCRIYRSRLLCLTGAWPDALDEIAAVCDDLDGYAGWVCGHAFYQLGEVRRLRGEWDAAEEAYLRAAQHGCPTQPGLSLLRLAQGDVDAASAGVRRALTEVTTTPDRLDVLKAAVTIHLEEGNLEAARDAVAEFENITAEVTTPVIQAEAYAVRGALALSEGDAGSALPLLRRAVGAWQAQDAPHEVAQLNVLIGQACHALGDHDGAQLEFSAARETFERLGARPDLAQLDRIAATTGTGTHGLTHREIEVLCAIAQGKSNRAIANELHLSERTVHRHVANIFIKLGVDSRTAAVAHAIKERIVAVGIL</sequence>
<dbReference type="PROSITE" id="PS00622">
    <property type="entry name" value="HTH_LUXR_1"/>
    <property type="match status" value="1"/>
</dbReference>
<evidence type="ECO:0000256" key="1">
    <source>
        <dbReference type="ARBA" id="ARBA00023015"/>
    </source>
</evidence>
<dbReference type="InterPro" id="IPR016032">
    <property type="entry name" value="Sig_transdc_resp-reg_C-effctor"/>
</dbReference>
<dbReference type="Gene3D" id="1.10.10.10">
    <property type="entry name" value="Winged helix-like DNA-binding domain superfamily/Winged helix DNA-binding domain"/>
    <property type="match status" value="1"/>
</dbReference>
<dbReference type="GO" id="GO:0006355">
    <property type="term" value="P:regulation of DNA-templated transcription"/>
    <property type="evidence" value="ECO:0007669"/>
    <property type="project" value="InterPro"/>
</dbReference>
<reference evidence="5 6" key="1">
    <citation type="submission" date="2020-03" db="EMBL/GenBank/DDBJ databases">
        <title>Sequencing the genomes of 1000 actinobacteria strains.</title>
        <authorList>
            <person name="Klenk H.-P."/>
        </authorList>
    </citation>
    <scope>NUCLEOTIDE SEQUENCE [LARGE SCALE GENOMIC DNA]</scope>
    <source>
        <strain evidence="5 6">DSM 45490</strain>
    </source>
</reference>
<proteinExistence type="predicted"/>
<dbReference type="InterPro" id="IPR036388">
    <property type="entry name" value="WH-like_DNA-bd_sf"/>
</dbReference>
<keyword evidence="1" id="KW-0805">Transcription regulation</keyword>
<organism evidence="5 6">
    <name type="scientific">Kribbella shirazensis</name>
    <dbReference type="NCBI Taxonomy" id="1105143"/>
    <lineage>
        <taxon>Bacteria</taxon>
        <taxon>Bacillati</taxon>
        <taxon>Actinomycetota</taxon>
        <taxon>Actinomycetes</taxon>
        <taxon>Propionibacteriales</taxon>
        <taxon>Kribbellaceae</taxon>
        <taxon>Kribbella</taxon>
    </lineage>
</organism>
<dbReference type="PRINTS" id="PR00038">
    <property type="entry name" value="HTHLUXR"/>
</dbReference>
<dbReference type="PANTHER" id="PTHR44688:SF16">
    <property type="entry name" value="DNA-BINDING TRANSCRIPTIONAL ACTIVATOR DEVR_DOSR"/>
    <property type="match status" value="1"/>
</dbReference>
<accession>A0A7X5VA35</accession>
<dbReference type="SMART" id="SM00421">
    <property type="entry name" value="HTH_LUXR"/>
    <property type="match status" value="1"/>
</dbReference>
<keyword evidence="2 5" id="KW-0238">DNA-binding</keyword>
<dbReference type="Gene3D" id="1.25.40.10">
    <property type="entry name" value="Tetratricopeptide repeat domain"/>
    <property type="match status" value="1"/>
</dbReference>
<name>A0A7X5VA35_9ACTN</name>
<evidence type="ECO:0000256" key="3">
    <source>
        <dbReference type="ARBA" id="ARBA00023163"/>
    </source>
</evidence>
<evidence type="ECO:0000259" key="4">
    <source>
        <dbReference type="PROSITE" id="PS50043"/>
    </source>
</evidence>
<dbReference type="AlphaFoldDB" id="A0A7X5VA35"/>
<feature type="domain" description="HTH luxR-type" evidence="4">
    <location>
        <begin position="472"/>
        <end position="537"/>
    </location>
</feature>
<dbReference type="PANTHER" id="PTHR44688">
    <property type="entry name" value="DNA-BINDING TRANSCRIPTIONAL ACTIVATOR DEVR_DOSR"/>
    <property type="match status" value="1"/>
</dbReference>
<dbReference type="PROSITE" id="PS50043">
    <property type="entry name" value="HTH_LUXR_2"/>
    <property type="match status" value="1"/>
</dbReference>
<dbReference type="CDD" id="cd06170">
    <property type="entry name" value="LuxR_C_like"/>
    <property type="match status" value="1"/>
</dbReference>
<dbReference type="Pfam" id="PF00196">
    <property type="entry name" value="GerE"/>
    <property type="match status" value="1"/>
</dbReference>
<dbReference type="SUPFAM" id="SSF46894">
    <property type="entry name" value="C-terminal effector domain of the bipartite response regulators"/>
    <property type="match status" value="1"/>
</dbReference>
<evidence type="ECO:0000256" key="2">
    <source>
        <dbReference type="ARBA" id="ARBA00023125"/>
    </source>
</evidence>
<dbReference type="InterPro" id="IPR011990">
    <property type="entry name" value="TPR-like_helical_dom_sf"/>
</dbReference>
<keyword evidence="3" id="KW-0804">Transcription</keyword>
<dbReference type="RefSeq" id="WP_167207387.1">
    <property type="nucleotide sequence ID" value="NZ_JAASRO010000001.1"/>
</dbReference>
<protein>
    <submittedName>
        <fullName evidence="5">DNA-binding CsgD family transcriptional regulator</fullName>
    </submittedName>
</protein>
<evidence type="ECO:0000313" key="5">
    <source>
        <dbReference type="EMBL" id="NIK57357.1"/>
    </source>
</evidence>